<comment type="caution">
    <text evidence="1">The sequence shown here is derived from an EMBL/GenBank/DDBJ whole genome shotgun (WGS) entry which is preliminary data.</text>
</comment>
<dbReference type="Proteomes" id="UP001151760">
    <property type="component" value="Unassembled WGS sequence"/>
</dbReference>
<evidence type="ECO:0000313" key="1">
    <source>
        <dbReference type="EMBL" id="GJT51365.1"/>
    </source>
</evidence>
<proteinExistence type="predicted"/>
<keyword evidence="2" id="KW-1185">Reference proteome</keyword>
<reference evidence="1" key="1">
    <citation type="journal article" date="2022" name="Int. J. Mol. Sci.">
        <title>Draft Genome of Tanacetum Coccineum: Genomic Comparison of Closely Related Tanacetum-Family Plants.</title>
        <authorList>
            <person name="Yamashiro T."/>
            <person name="Shiraishi A."/>
            <person name="Nakayama K."/>
            <person name="Satake H."/>
        </authorList>
    </citation>
    <scope>NUCLEOTIDE SEQUENCE</scope>
</reference>
<sequence>MKASVDQCSVDKSVFEIQIKQLKIDNDQLLNQIMSQKIMHIVANSVDILDVKKSCVNNCNKCLDIETELFKKKDFIDDKLVKTRSREKDTVIRKLKEIIKSLSGKDSVENVKKDIDEIETINVELEHRENIVSTAVSKPNATIAPGMFKHDIEPISPRLKNNRDAHEELLVYASQTCPNSPKTSEKLVAITPMNKDKRVRFAKPVTSPSNIPK</sequence>
<organism evidence="1 2">
    <name type="scientific">Tanacetum coccineum</name>
    <dbReference type="NCBI Taxonomy" id="301880"/>
    <lineage>
        <taxon>Eukaryota</taxon>
        <taxon>Viridiplantae</taxon>
        <taxon>Streptophyta</taxon>
        <taxon>Embryophyta</taxon>
        <taxon>Tracheophyta</taxon>
        <taxon>Spermatophyta</taxon>
        <taxon>Magnoliopsida</taxon>
        <taxon>eudicotyledons</taxon>
        <taxon>Gunneridae</taxon>
        <taxon>Pentapetalae</taxon>
        <taxon>asterids</taxon>
        <taxon>campanulids</taxon>
        <taxon>Asterales</taxon>
        <taxon>Asteraceae</taxon>
        <taxon>Asteroideae</taxon>
        <taxon>Anthemideae</taxon>
        <taxon>Anthemidinae</taxon>
        <taxon>Tanacetum</taxon>
    </lineage>
</organism>
<dbReference type="EMBL" id="BQNB010016400">
    <property type="protein sequence ID" value="GJT51365.1"/>
    <property type="molecule type" value="Genomic_DNA"/>
</dbReference>
<gene>
    <name evidence="1" type="ORF">Tco_0977522</name>
</gene>
<protein>
    <submittedName>
        <fullName evidence="1">Uncharacterized protein</fullName>
    </submittedName>
</protein>
<evidence type="ECO:0000313" key="2">
    <source>
        <dbReference type="Proteomes" id="UP001151760"/>
    </source>
</evidence>
<accession>A0ABQ5EKD3</accession>
<reference evidence="1" key="2">
    <citation type="submission" date="2022-01" db="EMBL/GenBank/DDBJ databases">
        <authorList>
            <person name="Yamashiro T."/>
            <person name="Shiraishi A."/>
            <person name="Satake H."/>
            <person name="Nakayama K."/>
        </authorList>
    </citation>
    <scope>NUCLEOTIDE SEQUENCE</scope>
</reference>
<name>A0ABQ5EKD3_9ASTR</name>